<proteinExistence type="predicted"/>
<accession>A0ABR4AA60</accession>
<gene>
    <name evidence="1" type="ORF">N7G274_004843</name>
</gene>
<dbReference type="EMBL" id="JBEFKJ010000014">
    <property type="protein sequence ID" value="KAL2042354.1"/>
    <property type="molecule type" value="Genomic_DNA"/>
</dbReference>
<evidence type="ECO:0000313" key="1">
    <source>
        <dbReference type="EMBL" id="KAL2042354.1"/>
    </source>
</evidence>
<protein>
    <submittedName>
        <fullName evidence="1">Uncharacterized protein</fullName>
    </submittedName>
</protein>
<reference evidence="1 2" key="1">
    <citation type="submission" date="2024-09" db="EMBL/GenBank/DDBJ databases">
        <title>Rethinking Asexuality: The Enigmatic Case of Functional Sexual Genes in Lepraria (Stereocaulaceae).</title>
        <authorList>
            <person name="Doellman M."/>
            <person name="Sun Y."/>
            <person name="Barcenas-Pena A."/>
            <person name="Lumbsch H.T."/>
            <person name="Grewe F."/>
        </authorList>
    </citation>
    <scope>NUCLEOTIDE SEQUENCE [LARGE SCALE GENOMIC DNA]</scope>
    <source>
        <strain evidence="1 2">Mercado 3170</strain>
    </source>
</reference>
<keyword evidence="2" id="KW-1185">Reference proteome</keyword>
<organism evidence="1 2">
    <name type="scientific">Stereocaulon virgatum</name>
    <dbReference type="NCBI Taxonomy" id="373712"/>
    <lineage>
        <taxon>Eukaryota</taxon>
        <taxon>Fungi</taxon>
        <taxon>Dikarya</taxon>
        <taxon>Ascomycota</taxon>
        <taxon>Pezizomycotina</taxon>
        <taxon>Lecanoromycetes</taxon>
        <taxon>OSLEUM clade</taxon>
        <taxon>Lecanoromycetidae</taxon>
        <taxon>Lecanorales</taxon>
        <taxon>Lecanorineae</taxon>
        <taxon>Stereocaulaceae</taxon>
        <taxon>Stereocaulon</taxon>
    </lineage>
</organism>
<sequence>MSESRLLLASWTTHIWHLLPTQGLTYGLGSSTLYLPLISVLPEYLGRCRNAAVGINAVSRALKGVWPNAFEKQNVLVASLVGSTTRAFTNWPRAGTDGRMALWMRFVALPRIPAGSMVSTTK</sequence>
<evidence type="ECO:0000313" key="2">
    <source>
        <dbReference type="Proteomes" id="UP001590950"/>
    </source>
</evidence>
<name>A0ABR4AA60_9LECA</name>
<comment type="caution">
    <text evidence="1">The sequence shown here is derived from an EMBL/GenBank/DDBJ whole genome shotgun (WGS) entry which is preliminary data.</text>
</comment>
<dbReference type="Proteomes" id="UP001590950">
    <property type="component" value="Unassembled WGS sequence"/>
</dbReference>